<evidence type="ECO:0008006" key="6">
    <source>
        <dbReference type="Google" id="ProtNLM"/>
    </source>
</evidence>
<dbReference type="SUPFAM" id="SSF48452">
    <property type="entry name" value="TPR-like"/>
    <property type="match status" value="2"/>
</dbReference>
<dbReference type="Proteomes" id="UP001328107">
    <property type="component" value="Unassembled WGS sequence"/>
</dbReference>
<dbReference type="InterPro" id="IPR039226">
    <property type="entry name" value="Ski3/TTC37"/>
</dbReference>
<evidence type="ECO:0000256" key="3">
    <source>
        <dbReference type="SAM" id="Coils"/>
    </source>
</evidence>
<gene>
    <name evidence="4" type="ORF">PMAYCL1PPCAC_23752</name>
</gene>
<keyword evidence="2" id="KW-0802">TPR repeat</keyword>
<dbReference type="InterPro" id="IPR019734">
    <property type="entry name" value="TPR_rpt"/>
</dbReference>
<evidence type="ECO:0000256" key="1">
    <source>
        <dbReference type="ARBA" id="ARBA00022737"/>
    </source>
</evidence>
<comment type="caution">
    <text evidence="4">The sequence shown here is derived from an EMBL/GenBank/DDBJ whole genome shotgun (WGS) entry which is preliminary data.</text>
</comment>
<feature type="non-terminal residue" evidence="4">
    <location>
        <position position="1"/>
    </location>
</feature>
<dbReference type="PANTHER" id="PTHR15704">
    <property type="entry name" value="SUPERKILLER 3 PROTEIN-RELATED"/>
    <property type="match status" value="1"/>
</dbReference>
<evidence type="ECO:0000313" key="5">
    <source>
        <dbReference type="Proteomes" id="UP001328107"/>
    </source>
</evidence>
<keyword evidence="5" id="KW-1185">Reference proteome</keyword>
<sequence>FRMDLKSVVKNGKKLLAAGQFREAYAVLKGAIDEGEEDYLLFCLVALAASTDEKVEEAEKMYRKAIELDGKSLTAWQGLNKMYSMGMLSVDGRALEAVDILLKESEESKREVLAKDRRRYLIGLRKWSCLSKEDLDSEKEWIPKILEFLLSEGKELSEEDTNTCSRCFSILGDDLTSDAALRKAIFEYKTRGYSAWSRCVFDSRVDGDNNEWVAEKRRLAMAIQYVMEGRIKAEWRELIGEDTHDTLFRYLFAMDDGDSTLACEILESIEWGGSLSSIKLDSASTPLAIASLPVLIRDEQFEVARKRIQSLNTQFLADSEVFEWLRGCEAECLLKAGEHLAASLAIPLPRPSFALIEARILVENGKEVDSPLMESLTTVDRLRLEVRQLLKEGKKKEAEEKCSGLDESEWEDVLLEAECSSPSKGLNLLVKAAKLNPRCSRAFYLLASILRGKNKTKAISLVERAASIREGNEEYAQLVEELMCENGEKEEARLVCLQRFAHATPRLPEWTRLSISRLLLHSNRVDEALFLLQEGIGEASSAVRWALLGEAYALRGQLSSSISSFEESLKRERNLHIVVSMLGVSLRVGDSLRTIEMCNEWMEEARETPAITPILIILSKTTLALCGEDKGRLPSLFSHLGDLLSFASPSTITCTSVYKLFGDSLVMLSKTSQSIFSSVTAPPQWNIKDRISCLKLATNFYSKCGEISRDEGWYWADCSLSLFLLWQMEKDDLLLERARKCLVHSIQLSKQKRKTSRSKLWNYMAMIEEARGEGSLRIRHCLARSIQLDARNDEAWLRLGVLLWKEGEVRSASECIEKCTKWNPLRSEGWSVWAEISCATGNLEDGEDMFRHSLSVAPTMWGVSRYTQVVSERIVEGSKWNPARLLIDTKRILELRNSPLPSKEDGLRLGVLAELCGCFEEAMGIFESVGDSVHKERNKLKYSCLPSSSAGFPGQNLLSDLVKLCGATNERLRELLEVCGCVVDGREKKEVVVEEEREGEEGGGRVKTVYPSLSLPHSIPLLISSIIAFHLDPEDGFISALHDLSPRDELIDYYPTVVPEDADNGIRFISKDGEEPYRIHNEVARDLLAILKKRRQMQANS</sequence>
<evidence type="ECO:0000313" key="4">
    <source>
        <dbReference type="EMBL" id="GMR53557.1"/>
    </source>
</evidence>
<organism evidence="4 5">
    <name type="scientific">Pristionchus mayeri</name>
    <dbReference type="NCBI Taxonomy" id="1317129"/>
    <lineage>
        <taxon>Eukaryota</taxon>
        <taxon>Metazoa</taxon>
        <taxon>Ecdysozoa</taxon>
        <taxon>Nematoda</taxon>
        <taxon>Chromadorea</taxon>
        <taxon>Rhabditida</taxon>
        <taxon>Rhabditina</taxon>
        <taxon>Diplogasteromorpha</taxon>
        <taxon>Diplogasteroidea</taxon>
        <taxon>Neodiplogasteridae</taxon>
        <taxon>Pristionchus</taxon>
    </lineage>
</organism>
<keyword evidence="1" id="KW-0677">Repeat</keyword>
<feature type="coiled-coil region" evidence="3">
    <location>
        <begin position="372"/>
        <end position="399"/>
    </location>
</feature>
<accession>A0AAN5D0U5</accession>
<keyword evidence="3" id="KW-0175">Coiled coil</keyword>
<evidence type="ECO:0000256" key="2">
    <source>
        <dbReference type="ARBA" id="ARBA00022803"/>
    </source>
</evidence>
<dbReference type="GO" id="GO:0055087">
    <property type="term" value="C:Ski complex"/>
    <property type="evidence" value="ECO:0007669"/>
    <property type="project" value="InterPro"/>
</dbReference>
<dbReference type="PANTHER" id="PTHR15704:SF7">
    <property type="entry name" value="SUPERKILLER COMPLEX PROTEIN 3"/>
    <property type="match status" value="1"/>
</dbReference>
<dbReference type="InterPro" id="IPR011990">
    <property type="entry name" value="TPR-like_helical_dom_sf"/>
</dbReference>
<dbReference type="EMBL" id="BTRK01000005">
    <property type="protein sequence ID" value="GMR53557.1"/>
    <property type="molecule type" value="Genomic_DNA"/>
</dbReference>
<dbReference type="Pfam" id="PF13181">
    <property type="entry name" value="TPR_8"/>
    <property type="match status" value="2"/>
</dbReference>
<proteinExistence type="predicted"/>
<protein>
    <recommendedName>
        <fullName evidence="6">Superkiller protein 3</fullName>
    </recommendedName>
</protein>
<dbReference type="Gene3D" id="1.25.40.10">
    <property type="entry name" value="Tetratricopeptide repeat domain"/>
    <property type="match status" value="3"/>
</dbReference>
<dbReference type="AlphaFoldDB" id="A0AAN5D0U5"/>
<reference evidence="5" key="1">
    <citation type="submission" date="2022-10" db="EMBL/GenBank/DDBJ databases">
        <title>Genome assembly of Pristionchus species.</title>
        <authorList>
            <person name="Yoshida K."/>
            <person name="Sommer R.J."/>
        </authorList>
    </citation>
    <scope>NUCLEOTIDE SEQUENCE [LARGE SCALE GENOMIC DNA]</scope>
    <source>
        <strain evidence="5">RS5460</strain>
    </source>
</reference>
<dbReference type="GO" id="GO:0006401">
    <property type="term" value="P:RNA catabolic process"/>
    <property type="evidence" value="ECO:0007669"/>
    <property type="project" value="InterPro"/>
</dbReference>
<name>A0AAN5D0U5_9BILA</name>
<dbReference type="SMART" id="SM00028">
    <property type="entry name" value="TPR"/>
    <property type="match status" value="4"/>
</dbReference>